<dbReference type="EMBL" id="VSSQ01114270">
    <property type="protein sequence ID" value="MPN50255.1"/>
    <property type="molecule type" value="Genomic_DNA"/>
</dbReference>
<comment type="caution">
    <text evidence="1">The sequence shown here is derived from an EMBL/GenBank/DDBJ whole genome shotgun (WGS) entry which is preliminary data.</text>
</comment>
<reference evidence="1" key="1">
    <citation type="submission" date="2019-08" db="EMBL/GenBank/DDBJ databases">
        <authorList>
            <person name="Kucharzyk K."/>
            <person name="Murdoch R.W."/>
            <person name="Higgins S."/>
            <person name="Loffler F."/>
        </authorList>
    </citation>
    <scope>NUCLEOTIDE SEQUENCE</scope>
</reference>
<evidence type="ECO:0000313" key="1">
    <source>
        <dbReference type="EMBL" id="MPN50255.1"/>
    </source>
</evidence>
<proteinExistence type="predicted"/>
<organism evidence="1">
    <name type="scientific">bioreactor metagenome</name>
    <dbReference type="NCBI Taxonomy" id="1076179"/>
    <lineage>
        <taxon>unclassified sequences</taxon>
        <taxon>metagenomes</taxon>
        <taxon>ecological metagenomes</taxon>
    </lineage>
</organism>
<dbReference type="AlphaFoldDB" id="A0A645IG47"/>
<protein>
    <submittedName>
        <fullName evidence="1">Uncharacterized protein</fullName>
    </submittedName>
</protein>
<gene>
    <name evidence="1" type="ORF">SDC9_197881</name>
</gene>
<sequence>MFNFASNFPVGYVPRDEYTTDEKKLAQGYNTNFIVDKQLEELAEGFWKVAPTEKEKFLEGWQNYIARWNELLPDLPLYSNQIHDFFNAKIQNYESSATGGLVDSILYATVQD</sequence>
<name>A0A645IG47_9ZZZZ</name>
<accession>A0A645IG47</accession>